<dbReference type="InterPro" id="IPR025827">
    <property type="entry name" value="Zn_ribbon_recom_dom"/>
</dbReference>
<evidence type="ECO:0000256" key="3">
    <source>
        <dbReference type="SAM" id="MobiDB-lite"/>
    </source>
</evidence>
<comment type="caution">
    <text evidence="6">The sequence shown here is derived from an EMBL/GenBank/DDBJ whole genome shotgun (WGS) entry which is preliminary data.</text>
</comment>
<dbReference type="AlphaFoldDB" id="A0A8J3BWD0"/>
<dbReference type="Pfam" id="PF00239">
    <property type="entry name" value="Resolvase"/>
    <property type="match status" value="1"/>
</dbReference>
<dbReference type="Pfam" id="PF13408">
    <property type="entry name" value="Zn_ribbon_recom"/>
    <property type="match status" value="1"/>
</dbReference>
<dbReference type="GO" id="GO:0003677">
    <property type="term" value="F:DNA binding"/>
    <property type="evidence" value="ECO:0007669"/>
    <property type="project" value="UniProtKB-KW"/>
</dbReference>
<dbReference type="PANTHER" id="PTHR30461:SF2">
    <property type="entry name" value="SERINE RECOMBINASE PINE-RELATED"/>
    <property type="match status" value="1"/>
</dbReference>
<dbReference type="Gene3D" id="3.90.1750.20">
    <property type="entry name" value="Putative Large Serine Recombinase, Chain B, Domain 2"/>
    <property type="match status" value="1"/>
</dbReference>
<dbReference type="PROSITE" id="PS51737">
    <property type="entry name" value="RECOMBINASE_DNA_BIND"/>
    <property type="match status" value="1"/>
</dbReference>
<sequence length="392" mass="43551">MVYSDDASGASTDRPQLQQALRAARAGLFDTLLVYRVDRFSRSLRDLTGLLDELAEAQVVFRSATEPFDTATPVGRMLGVFAEFERETIIDRVIAGMERTAAKGLWTGGQRPFGYRLDRTLDGLVPDPGEAVTVRKIFDLYVTDRLGTKTIAGRLNEQGSRTRLGKPWSAHTVEMLLTNRIYVGEKTFRDIVVPDAHEPIVDLARFDIAQQILGRRSAEIGRRAANPSSYTLTGLIRCPQCGRGYIGTAAKGRYKTYRYYTCWSQARYGTKAGCCIHRFNADDLEAAVSDALLDFYTTGHDLITDAITRFQDNYAASTAAKREQLATLTGELRDNTAVVDRYLSAFERGTLDDDAPKIRKRSRSCRTTPSDRCSNCRSPQSPETTNGQPPTG</sequence>
<evidence type="ECO:0000256" key="1">
    <source>
        <dbReference type="ARBA" id="ARBA00023125"/>
    </source>
</evidence>
<dbReference type="Proteomes" id="UP000656042">
    <property type="component" value="Unassembled WGS sequence"/>
</dbReference>
<feature type="domain" description="Resolvase/invertase-type recombinase catalytic" evidence="4">
    <location>
        <begin position="1"/>
        <end position="104"/>
    </location>
</feature>
<evidence type="ECO:0000256" key="2">
    <source>
        <dbReference type="ARBA" id="ARBA00023172"/>
    </source>
</evidence>
<evidence type="ECO:0000259" key="5">
    <source>
        <dbReference type="PROSITE" id="PS51737"/>
    </source>
</evidence>
<reference evidence="6" key="2">
    <citation type="submission" date="2020-09" db="EMBL/GenBank/DDBJ databases">
        <authorList>
            <person name="Sun Q."/>
            <person name="Zhou Y."/>
        </authorList>
    </citation>
    <scope>NUCLEOTIDE SEQUENCE</scope>
    <source>
        <strain evidence="6">CGMCC 4.7299</strain>
    </source>
</reference>
<dbReference type="CDD" id="cd03768">
    <property type="entry name" value="SR_ResInv"/>
    <property type="match status" value="1"/>
</dbReference>
<evidence type="ECO:0000313" key="7">
    <source>
        <dbReference type="Proteomes" id="UP000656042"/>
    </source>
</evidence>
<keyword evidence="7" id="KW-1185">Reference proteome</keyword>
<evidence type="ECO:0008006" key="8">
    <source>
        <dbReference type="Google" id="ProtNLM"/>
    </source>
</evidence>
<feature type="region of interest" description="Disordered" evidence="3">
    <location>
        <begin position="357"/>
        <end position="392"/>
    </location>
</feature>
<dbReference type="Pfam" id="PF07508">
    <property type="entry name" value="Recombinase"/>
    <property type="match status" value="1"/>
</dbReference>
<proteinExistence type="predicted"/>
<dbReference type="EMBL" id="BMMX01000005">
    <property type="protein sequence ID" value="GGK84201.1"/>
    <property type="molecule type" value="Genomic_DNA"/>
</dbReference>
<dbReference type="SMART" id="SM00857">
    <property type="entry name" value="Resolvase"/>
    <property type="match status" value="1"/>
</dbReference>
<dbReference type="InterPro" id="IPR036162">
    <property type="entry name" value="Resolvase-like_N_sf"/>
</dbReference>
<dbReference type="InterPro" id="IPR011109">
    <property type="entry name" value="DNA_bind_recombinase_dom"/>
</dbReference>
<dbReference type="InterPro" id="IPR050639">
    <property type="entry name" value="SSR_resolvase"/>
</dbReference>
<reference evidence="6" key="1">
    <citation type="journal article" date="2014" name="Int. J. Syst. Evol. Microbiol.">
        <title>Complete genome sequence of Corynebacterium casei LMG S-19264T (=DSM 44701T), isolated from a smear-ripened cheese.</title>
        <authorList>
            <consortium name="US DOE Joint Genome Institute (JGI-PGF)"/>
            <person name="Walter F."/>
            <person name="Albersmeier A."/>
            <person name="Kalinowski J."/>
            <person name="Ruckert C."/>
        </authorList>
    </citation>
    <scope>NUCLEOTIDE SEQUENCE</scope>
    <source>
        <strain evidence="6">CGMCC 4.7299</strain>
    </source>
</reference>
<feature type="domain" description="Recombinase" evidence="5">
    <location>
        <begin position="112"/>
        <end position="219"/>
    </location>
</feature>
<accession>A0A8J3BWD0</accession>
<evidence type="ECO:0000313" key="6">
    <source>
        <dbReference type="EMBL" id="GGK84201.1"/>
    </source>
</evidence>
<dbReference type="SUPFAM" id="SSF53041">
    <property type="entry name" value="Resolvase-like"/>
    <property type="match status" value="1"/>
</dbReference>
<evidence type="ECO:0000259" key="4">
    <source>
        <dbReference type="PROSITE" id="PS51736"/>
    </source>
</evidence>
<name>A0A8J3BWD0_9ACTN</name>
<feature type="compositionally biased region" description="Polar residues" evidence="3">
    <location>
        <begin position="365"/>
        <end position="392"/>
    </location>
</feature>
<keyword evidence="1" id="KW-0238">DNA-binding</keyword>
<dbReference type="Gene3D" id="3.40.50.1390">
    <property type="entry name" value="Resolvase, N-terminal catalytic domain"/>
    <property type="match status" value="1"/>
</dbReference>
<protein>
    <recommendedName>
        <fullName evidence="8">Site-specific DNA recombinase</fullName>
    </recommendedName>
</protein>
<dbReference type="GO" id="GO:0000150">
    <property type="term" value="F:DNA strand exchange activity"/>
    <property type="evidence" value="ECO:0007669"/>
    <property type="project" value="InterPro"/>
</dbReference>
<gene>
    <name evidence="6" type="ORF">GCM10012284_17990</name>
</gene>
<dbReference type="InterPro" id="IPR006119">
    <property type="entry name" value="Resolv_N"/>
</dbReference>
<dbReference type="InterPro" id="IPR038109">
    <property type="entry name" value="DNA_bind_recomb_sf"/>
</dbReference>
<organism evidence="6 7">
    <name type="scientific">Mangrovihabitans endophyticus</name>
    <dbReference type="NCBI Taxonomy" id="1751298"/>
    <lineage>
        <taxon>Bacteria</taxon>
        <taxon>Bacillati</taxon>
        <taxon>Actinomycetota</taxon>
        <taxon>Actinomycetes</taxon>
        <taxon>Micromonosporales</taxon>
        <taxon>Micromonosporaceae</taxon>
        <taxon>Mangrovihabitans</taxon>
    </lineage>
</organism>
<dbReference type="PANTHER" id="PTHR30461">
    <property type="entry name" value="DNA-INVERTASE FROM LAMBDOID PROPHAGE"/>
    <property type="match status" value="1"/>
</dbReference>
<dbReference type="PROSITE" id="PS51736">
    <property type="entry name" value="RECOMBINASES_3"/>
    <property type="match status" value="1"/>
</dbReference>
<keyword evidence="2" id="KW-0233">DNA recombination</keyword>